<evidence type="ECO:0000313" key="3">
    <source>
        <dbReference type="EMBL" id="KAH0811714.1"/>
    </source>
</evidence>
<name>A0A8J6HBN5_TENMO</name>
<dbReference type="AlphaFoldDB" id="A0A8J6HBN5"/>
<dbReference type="Pfam" id="PF09588">
    <property type="entry name" value="YqaJ"/>
    <property type="match status" value="1"/>
</dbReference>
<keyword evidence="1" id="KW-0863">Zinc-finger</keyword>
<evidence type="ECO:0000256" key="1">
    <source>
        <dbReference type="PROSITE-ProRule" id="PRU00325"/>
    </source>
</evidence>
<organism evidence="3 4">
    <name type="scientific">Tenebrio molitor</name>
    <name type="common">Yellow mealworm beetle</name>
    <dbReference type="NCBI Taxonomy" id="7067"/>
    <lineage>
        <taxon>Eukaryota</taxon>
        <taxon>Metazoa</taxon>
        <taxon>Ecdysozoa</taxon>
        <taxon>Arthropoda</taxon>
        <taxon>Hexapoda</taxon>
        <taxon>Insecta</taxon>
        <taxon>Pterygota</taxon>
        <taxon>Neoptera</taxon>
        <taxon>Endopterygota</taxon>
        <taxon>Coleoptera</taxon>
        <taxon>Polyphaga</taxon>
        <taxon>Cucujiformia</taxon>
        <taxon>Tenebrionidae</taxon>
        <taxon>Tenebrio</taxon>
    </lineage>
</organism>
<evidence type="ECO:0000313" key="4">
    <source>
        <dbReference type="Proteomes" id="UP000719412"/>
    </source>
</evidence>
<evidence type="ECO:0000259" key="2">
    <source>
        <dbReference type="PROSITE" id="PS50966"/>
    </source>
</evidence>
<dbReference type="GO" id="GO:0006281">
    <property type="term" value="P:DNA repair"/>
    <property type="evidence" value="ECO:0007669"/>
    <property type="project" value="UniProtKB-ARBA"/>
</dbReference>
<dbReference type="PANTHER" id="PTHR39953">
    <property type="entry name" value="RE54151P"/>
    <property type="match status" value="1"/>
</dbReference>
<comment type="caution">
    <text evidence="3">The sequence shown here is derived from an EMBL/GenBank/DDBJ whole genome shotgun (WGS) entry which is preliminary data.</text>
</comment>
<dbReference type="InterPro" id="IPR019080">
    <property type="entry name" value="YqaJ_viral_recombinase"/>
</dbReference>
<dbReference type="GO" id="GO:0008270">
    <property type="term" value="F:zinc ion binding"/>
    <property type="evidence" value="ECO:0007669"/>
    <property type="project" value="UniProtKB-KW"/>
</dbReference>
<accession>A0A8J6HBN5</accession>
<dbReference type="InterPro" id="IPR011604">
    <property type="entry name" value="PDDEXK-like_dom_sf"/>
</dbReference>
<keyword evidence="4" id="KW-1185">Reference proteome</keyword>
<dbReference type="CDD" id="cd22343">
    <property type="entry name" value="PDDEXK_lambda_exonuclease-like"/>
    <property type="match status" value="1"/>
</dbReference>
<dbReference type="PROSITE" id="PS50966">
    <property type="entry name" value="ZF_SWIM"/>
    <property type="match status" value="1"/>
</dbReference>
<dbReference type="EMBL" id="JABDTM020026620">
    <property type="protein sequence ID" value="KAH0811714.1"/>
    <property type="molecule type" value="Genomic_DNA"/>
</dbReference>
<protein>
    <recommendedName>
        <fullName evidence="2">SWIM-type domain-containing protein</fullName>
    </recommendedName>
</protein>
<dbReference type="SUPFAM" id="SSF52980">
    <property type="entry name" value="Restriction endonuclease-like"/>
    <property type="match status" value="1"/>
</dbReference>
<keyword evidence="1" id="KW-0479">Metal-binding</keyword>
<reference evidence="3" key="1">
    <citation type="journal article" date="2020" name="J Insects Food Feed">
        <title>The yellow mealworm (Tenebrio molitor) genome: a resource for the emerging insects as food and feed industry.</title>
        <authorList>
            <person name="Eriksson T."/>
            <person name="Andere A."/>
            <person name="Kelstrup H."/>
            <person name="Emery V."/>
            <person name="Picard C."/>
        </authorList>
    </citation>
    <scope>NUCLEOTIDE SEQUENCE</scope>
    <source>
        <strain evidence="3">Stoneville</strain>
        <tissue evidence="3">Whole head</tissue>
    </source>
</reference>
<feature type="domain" description="SWIM-type" evidence="2">
    <location>
        <begin position="61"/>
        <end position="98"/>
    </location>
</feature>
<sequence length="604" mass="67385">MTSHAIPFAIIAAFFRDNNQQLQRGEIGYRDGHVLKMTYDGTVQPALVKGVVQASMKKKSYEVEISIDSDDGITQAKCTCPRGAVICHHMASLCIYAHYNISSTDEACQWNAPKPSTVAEVQTLKDLHPSKRQNYKAVDRNVSDNEINTFLAQLEGTTVGFSWLLKPEPADRSFQMVPIVEDILSSEDYLVSVDKNTYLLQQLALSQETIIDVASLTTGQATNENWLVVRKNRLTASKFGLVLAAYKRQRFPPSLYKSLMEGYDLDGIRAVQWGKENEETAINLFTAATNLEVQRTGLWLHECGFLGASPDGLLEDAVIEVKCPYKYRNVSMREKLRTDKSYIIYKDPTTDETHVNEKHAYWHQIQGQMHITGRSKCYLVIWTPQEVLTSLNADVTTNHAYWSSVEVGDELEFGRVSASVLCGSAASMESNYGQISDLAGCPHQECEGWPLLLCSLYLSFTDREPFPFLMSSVGQTSTTLSTLIQTRRSTNVISNKQDEGRTNERLRLRFRSGEERHSGTFSDKWVRFISIGWSNLTIASVSRNVAQPMEVSDCSAIPLRASCGAPPTVTPCAAESDCSCSSPAIRIPMLTCPNVIATVFREEI</sequence>
<gene>
    <name evidence="3" type="ORF">GEV33_011076</name>
</gene>
<dbReference type="Proteomes" id="UP000719412">
    <property type="component" value="Unassembled WGS sequence"/>
</dbReference>
<reference evidence="3" key="2">
    <citation type="submission" date="2021-08" db="EMBL/GenBank/DDBJ databases">
        <authorList>
            <person name="Eriksson T."/>
        </authorList>
    </citation>
    <scope>NUCLEOTIDE SEQUENCE</scope>
    <source>
        <strain evidence="3">Stoneville</strain>
        <tissue evidence="3">Whole head</tissue>
    </source>
</reference>
<proteinExistence type="predicted"/>
<dbReference type="Gene3D" id="3.90.320.10">
    <property type="match status" value="1"/>
</dbReference>
<dbReference type="InterPro" id="IPR007527">
    <property type="entry name" value="Znf_SWIM"/>
</dbReference>
<keyword evidence="1" id="KW-0862">Zinc</keyword>
<dbReference type="InterPro" id="IPR011335">
    <property type="entry name" value="Restrct_endonuc-II-like"/>
</dbReference>
<dbReference type="PANTHER" id="PTHR39953:SF1">
    <property type="entry name" value="RE54151P"/>
    <property type="match status" value="1"/>
</dbReference>